<accession>A0A2R6ABN2</accession>
<reference evidence="6 7" key="1">
    <citation type="submission" date="2017-04" db="EMBL/GenBank/DDBJ databases">
        <title>Novel microbial lineages endemic to geothermal iron-oxide mats fill important gaps in the evolutionary history of Archaea.</title>
        <authorList>
            <person name="Jay Z.J."/>
            <person name="Beam J.P."/>
            <person name="Dlakic M."/>
            <person name="Rusch D.B."/>
            <person name="Kozubal M.A."/>
            <person name="Inskeep W.P."/>
        </authorList>
    </citation>
    <scope>NUCLEOTIDE SEQUENCE [LARGE SCALE GENOMIC DNA]</scope>
    <source>
        <strain evidence="6">OSP_D</strain>
    </source>
</reference>
<sequence length="309" mass="33970">MLKLESVTKRYPKSEKPAIENVSFEVKDGEVVGFVGLNGAGKTTTIRICAGVALPTSGSVFVDGFDIVKQKVDASKRLGWVPEIPVFEPNAKAISLLKYFAGFYGLSGEQAEKKCKELLERVGLSGNEQKKINAFSQGMKKRFALAASLISEPQNFLFDEVLNGLDPEGIQFFRRLTMDLRREGKAVLFSSHILSEVQGLADKVVFIHRGKILRITSATELSGLGQALRIVLKSDVKHALDLLSSFGNAEILEQRVDGTLMIVLKRFKAEPSEVNAALVNSGVQVKEISLQSMGLEEYFFSLIREAEKA</sequence>
<feature type="domain" description="ABC transporter" evidence="5">
    <location>
        <begin position="2"/>
        <end position="234"/>
    </location>
</feature>
<dbReference type="PROSITE" id="PS00211">
    <property type="entry name" value="ABC_TRANSPORTER_1"/>
    <property type="match status" value="1"/>
</dbReference>
<evidence type="ECO:0000259" key="5">
    <source>
        <dbReference type="PROSITE" id="PS50893"/>
    </source>
</evidence>
<dbReference type="InterPro" id="IPR003593">
    <property type="entry name" value="AAA+_ATPase"/>
</dbReference>
<keyword evidence="3" id="KW-0547">Nucleotide-binding</keyword>
<organism evidence="6 7">
    <name type="scientific">Candidatus Marsarchaeota G1 archaeon OSP_D</name>
    <dbReference type="NCBI Taxonomy" id="1978155"/>
    <lineage>
        <taxon>Archaea</taxon>
        <taxon>Candidatus Marsarchaeota</taxon>
        <taxon>Candidatus Marsarchaeota group 1</taxon>
    </lineage>
</organism>
<keyword evidence="4 6" id="KW-0067">ATP-binding</keyword>
<dbReference type="Proteomes" id="UP000240880">
    <property type="component" value="Unassembled WGS sequence"/>
</dbReference>
<keyword evidence="2" id="KW-0813">Transport</keyword>
<dbReference type="EMBL" id="NEXC01000014">
    <property type="protein sequence ID" value="PSN83824.1"/>
    <property type="molecule type" value="Genomic_DNA"/>
</dbReference>
<dbReference type="AlphaFoldDB" id="A0A2R6ABN2"/>
<comment type="similarity">
    <text evidence="1">Belongs to the ABC transporter superfamily.</text>
</comment>
<dbReference type="GO" id="GO:0005524">
    <property type="term" value="F:ATP binding"/>
    <property type="evidence" value="ECO:0007669"/>
    <property type="project" value="UniProtKB-KW"/>
</dbReference>
<evidence type="ECO:0000256" key="1">
    <source>
        <dbReference type="ARBA" id="ARBA00005417"/>
    </source>
</evidence>
<dbReference type="InterPro" id="IPR027417">
    <property type="entry name" value="P-loop_NTPase"/>
</dbReference>
<dbReference type="SUPFAM" id="SSF52540">
    <property type="entry name" value="P-loop containing nucleoside triphosphate hydrolases"/>
    <property type="match status" value="1"/>
</dbReference>
<dbReference type="PANTHER" id="PTHR43335:SF4">
    <property type="entry name" value="ABC TRANSPORTER, ATP-BINDING PROTEIN"/>
    <property type="match status" value="1"/>
</dbReference>
<dbReference type="PROSITE" id="PS50893">
    <property type="entry name" value="ABC_TRANSPORTER_2"/>
    <property type="match status" value="1"/>
</dbReference>
<protein>
    <submittedName>
        <fullName evidence="6">ABC transporter ATP-binding protein</fullName>
    </submittedName>
</protein>
<proteinExistence type="inferred from homology"/>
<dbReference type="PANTHER" id="PTHR43335">
    <property type="entry name" value="ABC TRANSPORTER, ATP-BINDING PROTEIN"/>
    <property type="match status" value="1"/>
</dbReference>
<gene>
    <name evidence="6" type="ORF">B9Q01_03295</name>
</gene>
<dbReference type="InterPro" id="IPR003439">
    <property type="entry name" value="ABC_transporter-like_ATP-bd"/>
</dbReference>
<dbReference type="SMART" id="SM00382">
    <property type="entry name" value="AAA"/>
    <property type="match status" value="1"/>
</dbReference>
<evidence type="ECO:0000313" key="7">
    <source>
        <dbReference type="Proteomes" id="UP000240880"/>
    </source>
</evidence>
<dbReference type="GO" id="GO:0016887">
    <property type="term" value="F:ATP hydrolysis activity"/>
    <property type="evidence" value="ECO:0007669"/>
    <property type="project" value="InterPro"/>
</dbReference>
<evidence type="ECO:0000256" key="3">
    <source>
        <dbReference type="ARBA" id="ARBA00022741"/>
    </source>
</evidence>
<comment type="caution">
    <text evidence="6">The sequence shown here is derived from an EMBL/GenBank/DDBJ whole genome shotgun (WGS) entry which is preliminary data.</text>
</comment>
<evidence type="ECO:0000256" key="4">
    <source>
        <dbReference type="ARBA" id="ARBA00022840"/>
    </source>
</evidence>
<dbReference type="Gene3D" id="3.40.50.300">
    <property type="entry name" value="P-loop containing nucleotide triphosphate hydrolases"/>
    <property type="match status" value="1"/>
</dbReference>
<evidence type="ECO:0000313" key="6">
    <source>
        <dbReference type="EMBL" id="PSN83824.1"/>
    </source>
</evidence>
<name>A0A2R6ABN2_9ARCH</name>
<evidence type="ECO:0000256" key="2">
    <source>
        <dbReference type="ARBA" id="ARBA00022448"/>
    </source>
</evidence>
<dbReference type="InterPro" id="IPR017871">
    <property type="entry name" value="ABC_transporter-like_CS"/>
</dbReference>
<dbReference type="Pfam" id="PF00005">
    <property type="entry name" value="ABC_tran"/>
    <property type="match status" value="1"/>
</dbReference>